<feature type="region of interest" description="Disordered" evidence="1">
    <location>
        <begin position="1"/>
        <end position="44"/>
    </location>
</feature>
<dbReference type="EMBL" id="CAVLEF010000005">
    <property type="protein sequence ID" value="CAK1544468.1"/>
    <property type="molecule type" value="Genomic_DNA"/>
</dbReference>
<evidence type="ECO:0000313" key="2">
    <source>
        <dbReference type="EMBL" id="CAK1544468.1"/>
    </source>
</evidence>
<accession>A0AAV1J7N1</accession>
<protein>
    <submittedName>
        <fullName evidence="2">Uncharacterized protein</fullName>
    </submittedName>
</protein>
<sequence>MWKQQQSERERSQDYHNVRSQARPCASDVKSNWPGQNDESENIARTEKRLAARYSPCRPPLAPAPVTQ</sequence>
<proteinExistence type="predicted"/>
<dbReference type="AlphaFoldDB" id="A0AAV1J7N1"/>
<feature type="compositionally biased region" description="Basic and acidic residues" evidence="1">
    <location>
        <begin position="1"/>
        <end position="17"/>
    </location>
</feature>
<organism evidence="2 3">
    <name type="scientific">Leptosia nina</name>
    <dbReference type="NCBI Taxonomy" id="320188"/>
    <lineage>
        <taxon>Eukaryota</taxon>
        <taxon>Metazoa</taxon>
        <taxon>Ecdysozoa</taxon>
        <taxon>Arthropoda</taxon>
        <taxon>Hexapoda</taxon>
        <taxon>Insecta</taxon>
        <taxon>Pterygota</taxon>
        <taxon>Neoptera</taxon>
        <taxon>Endopterygota</taxon>
        <taxon>Lepidoptera</taxon>
        <taxon>Glossata</taxon>
        <taxon>Ditrysia</taxon>
        <taxon>Papilionoidea</taxon>
        <taxon>Pieridae</taxon>
        <taxon>Pierinae</taxon>
        <taxon>Leptosia</taxon>
    </lineage>
</organism>
<comment type="caution">
    <text evidence="2">The sequence shown here is derived from an EMBL/GenBank/DDBJ whole genome shotgun (WGS) entry which is preliminary data.</text>
</comment>
<reference evidence="2 3" key="1">
    <citation type="submission" date="2023-11" db="EMBL/GenBank/DDBJ databases">
        <authorList>
            <person name="Okamura Y."/>
        </authorList>
    </citation>
    <scope>NUCLEOTIDE SEQUENCE [LARGE SCALE GENOMIC DNA]</scope>
</reference>
<evidence type="ECO:0000313" key="3">
    <source>
        <dbReference type="Proteomes" id="UP001497472"/>
    </source>
</evidence>
<name>A0AAV1J7N1_9NEOP</name>
<dbReference type="Proteomes" id="UP001497472">
    <property type="component" value="Unassembled WGS sequence"/>
</dbReference>
<gene>
    <name evidence="2" type="ORF">LNINA_LOCUS4217</name>
</gene>
<keyword evidence="3" id="KW-1185">Reference proteome</keyword>
<evidence type="ECO:0000256" key="1">
    <source>
        <dbReference type="SAM" id="MobiDB-lite"/>
    </source>
</evidence>